<evidence type="ECO:0000259" key="4">
    <source>
        <dbReference type="SMART" id="SM00822"/>
    </source>
</evidence>
<feature type="domain" description="Ketoreductase" evidence="4">
    <location>
        <begin position="12"/>
        <end position="192"/>
    </location>
</feature>
<keyword evidence="3" id="KW-0560">Oxidoreductase</keyword>
<comment type="caution">
    <text evidence="5">The sequence shown here is derived from an EMBL/GenBank/DDBJ whole genome shotgun (WGS) entry which is preliminary data.</text>
</comment>
<dbReference type="GO" id="GO:0006633">
    <property type="term" value="P:fatty acid biosynthetic process"/>
    <property type="evidence" value="ECO:0007669"/>
    <property type="project" value="TreeGrafter"/>
</dbReference>
<keyword evidence="2" id="KW-0521">NADP</keyword>
<dbReference type="InterPro" id="IPR036291">
    <property type="entry name" value="NAD(P)-bd_dom_sf"/>
</dbReference>
<accession>A0A7D8Z4B3</accession>
<dbReference type="SUPFAM" id="SSF51735">
    <property type="entry name" value="NAD(P)-binding Rossmann-fold domains"/>
    <property type="match status" value="1"/>
</dbReference>
<dbReference type="PANTHER" id="PTHR42760">
    <property type="entry name" value="SHORT-CHAIN DEHYDROGENASES/REDUCTASES FAMILY MEMBER"/>
    <property type="match status" value="1"/>
</dbReference>
<evidence type="ECO:0000256" key="1">
    <source>
        <dbReference type="ARBA" id="ARBA00006484"/>
    </source>
</evidence>
<dbReference type="PRINTS" id="PR00081">
    <property type="entry name" value="GDHRDH"/>
</dbReference>
<gene>
    <name evidence="5" type="ORF">VHUM_02285</name>
</gene>
<dbReference type="CDD" id="cd05233">
    <property type="entry name" value="SDR_c"/>
    <property type="match status" value="1"/>
</dbReference>
<evidence type="ECO:0000256" key="3">
    <source>
        <dbReference type="ARBA" id="ARBA00023002"/>
    </source>
</evidence>
<evidence type="ECO:0000313" key="5">
    <source>
        <dbReference type="EMBL" id="TXT10780.1"/>
    </source>
</evidence>
<dbReference type="PANTHER" id="PTHR42760:SF133">
    <property type="entry name" value="3-OXOACYL-[ACYL-CARRIER-PROTEIN] REDUCTASE"/>
    <property type="match status" value="1"/>
</dbReference>
<dbReference type="Pfam" id="PF13561">
    <property type="entry name" value="adh_short_C2"/>
    <property type="match status" value="1"/>
</dbReference>
<dbReference type="FunFam" id="3.40.50.720:FF:000084">
    <property type="entry name" value="Short-chain dehydrogenase reductase"/>
    <property type="match status" value="1"/>
</dbReference>
<evidence type="ECO:0000313" key="6">
    <source>
        <dbReference type="Proteomes" id="UP000473826"/>
    </source>
</evidence>
<sequence>MVTNAPSSALTGVAFITGAGSGIGAATARAFAAKGVRRFVLVDLVPAGLKAIDTELQAGGAQTAVIAADVSKEDDVKGAVAAAVQTFGRIDYAVNSAGVGALGAFLETPTEEVREQTAQMLKQDPLAGWVRRRGRTDASDSADPKRQQRGSIVNLSSVLGTVAVPGVPAYVASKHAVVGLAKAAAVEHAGRGVRTNNIAPGWIDTPMTNNEHVAAVLEAQTAPGKTPAGRAGTAEEVADVAVFLSSTEASFVNGATWIVDGGFTAL</sequence>
<dbReference type="Proteomes" id="UP000473826">
    <property type="component" value="Unassembled WGS sequence"/>
</dbReference>
<dbReference type="Gene3D" id="3.40.50.720">
    <property type="entry name" value="NAD(P)-binding Rossmann-like Domain"/>
    <property type="match status" value="1"/>
</dbReference>
<dbReference type="InterPro" id="IPR002347">
    <property type="entry name" value="SDR_fam"/>
</dbReference>
<dbReference type="SMART" id="SM00822">
    <property type="entry name" value="PKS_KR"/>
    <property type="match status" value="1"/>
</dbReference>
<dbReference type="GO" id="GO:0016616">
    <property type="term" value="F:oxidoreductase activity, acting on the CH-OH group of donors, NAD or NADP as acceptor"/>
    <property type="evidence" value="ECO:0007669"/>
    <property type="project" value="TreeGrafter"/>
</dbReference>
<organism evidence="5 6">
    <name type="scientific">Vanrija humicola</name>
    <name type="common">Yeast</name>
    <name type="synonym">Cryptococcus humicola</name>
    <dbReference type="NCBI Taxonomy" id="5417"/>
    <lineage>
        <taxon>Eukaryota</taxon>
        <taxon>Fungi</taxon>
        <taxon>Dikarya</taxon>
        <taxon>Basidiomycota</taxon>
        <taxon>Agaricomycotina</taxon>
        <taxon>Tremellomycetes</taxon>
        <taxon>Trichosporonales</taxon>
        <taxon>Trichosporonaceae</taxon>
        <taxon>Vanrija</taxon>
    </lineage>
</organism>
<dbReference type="AlphaFoldDB" id="A0A7D8Z4B3"/>
<protein>
    <recommendedName>
        <fullName evidence="4">Ketoreductase domain-containing protein</fullName>
    </recommendedName>
</protein>
<keyword evidence="6" id="KW-1185">Reference proteome</keyword>
<dbReference type="EMBL" id="QKWK01000005">
    <property type="protein sequence ID" value="TXT10780.1"/>
    <property type="molecule type" value="Genomic_DNA"/>
</dbReference>
<dbReference type="OrthoDB" id="498125at2759"/>
<dbReference type="GO" id="GO:0048038">
    <property type="term" value="F:quinone binding"/>
    <property type="evidence" value="ECO:0007669"/>
    <property type="project" value="TreeGrafter"/>
</dbReference>
<name>A0A7D8Z4B3_VANHU</name>
<proteinExistence type="inferred from homology"/>
<dbReference type="PRINTS" id="PR00080">
    <property type="entry name" value="SDRFAMILY"/>
</dbReference>
<comment type="similarity">
    <text evidence="1">Belongs to the short-chain dehydrogenases/reductases (SDR) family.</text>
</comment>
<dbReference type="InterPro" id="IPR057326">
    <property type="entry name" value="KR_dom"/>
</dbReference>
<reference evidence="5 6" key="1">
    <citation type="journal article" date="2019" name="PLoS Genet.">
        <title>Convergent evolution of linked mating-type loci in basidiomycete fungi.</title>
        <authorList>
            <person name="Sun S."/>
            <person name="Coelho M.A."/>
            <person name="Heitman J."/>
            <person name="Nowrousian M."/>
        </authorList>
    </citation>
    <scope>NUCLEOTIDE SEQUENCE [LARGE SCALE GENOMIC DNA]</scope>
    <source>
        <strain evidence="5 6">CBS 4282</strain>
    </source>
</reference>
<evidence type="ECO:0000256" key="2">
    <source>
        <dbReference type="ARBA" id="ARBA00022857"/>
    </source>
</evidence>
<dbReference type="InterPro" id="IPR020904">
    <property type="entry name" value="Sc_DH/Rdtase_CS"/>
</dbReference>
<dbReference type="PROSITE" id="PS00061">
    <property type="entry name" value="ADH_SHORT"/>
    <property type="match status" value="1"/>
</dbReference>